<dbReference type="EMBL" id="CACRZD030000292">
    <property type="protein sequence ID" value="CAA6675361.1"/>
    <property type="molecule type" value="Genomic_DNA"/>
</dbReference>
<name>A0ABN7ECB4_SPIIN</name>
<dbReference type="PANTHER" id="PTHR31374">
    <property type="entry name" value="AUXIN-INDUCED PROTEIN-LIKE-RELATED"/>
    <property type="match status" value="1"/>
</dbReference>
<gene>
    <name evidence="3" type="ORF">SI7747_UN021703</name>
</gene>
<feature type="region of interest" description="Disordered" evidence="2">
    <location>
        <begin position="76"/>
        <end position="116"/>
    </location>
</feature>
<protein>
    <submittedName>
        <fullName evidence="3">Uncharacterized protein</fullName>
    </submittedName>
</protein>
<dbReference type="Proteomes" id="UP001189122">
    <property type="component" value="Unassembled WGS sequence"/>
</dbReference>
<accession>A0ABN7ECB4</accession>
<feature type="region of interest" description="Disordered" evidence="2">
    <location>
        <begin position="1"/>
        <end position="37"/>
    </location>
</feature>
<evidence type="ECO:0000313" key="4">
    <source>
        <dbReference type="Proteomes" id="UP001189122"/>
    </source>
</evidence>
<evidence type="ECO:0000313" key="3">
    <source>
        <dbReference type="EMBL" id="CAA6675361.1"/>
    </source>
</evidence>
<organism evidence="3 4">
    <name type="scientific">Spirodela intermedia</name>
    <name type="common">Intermediate duckweed</name>
    <dbReference type="NCBI Taxonomy" id="51605"/>
    <lineage>
        <taxon>Eukaryota</taxon>
        <taxon>Viridiplantae</taxon>
        <taxon>Streptophyta</taxon>
        <taxon>Embryophyta</taxon>
        <taxon>Tracheophyta</taxon>
        <taxon>Spermatophyta</taxon>
        <taxon>Magnoliopsida</taxon>
        <taxon>Liliopsida</taxon>
        <taxon>Araceae</taxon>
        <taxon>Lemnoideae</taxon>
        <taxon>Spirodela</taxon>
    </lineage>
</organism>
<feature type="compositionally biased region" description="Low complexity" evidence="2">
    <location>
        <begin position="93"/>
        <end position="112"/>
    </location>
</feature>
<comment type="similarity">
    <text evidence="1">Belongs to the ARG7 family.</text>
</comment>
<dbReference type="PANTHER" id="PTHR31374:SF198">
    <property type="entry name" value="AUXIN-RESPONSIVE PROTEIN SAUR72"/>
    <property type="match status" value="1"/>
</dbReference>
<dbReference type="InterPro" id="IPR003676">
    <property type="entry name" value="SAUR_fam"/>
</dbReference>
<evidence type="ECO:0000256" key="1">
    <source>
        <dbReference type="ARBA" id="ARBA00006974"/>
    </source>
</evidence>
<sequence length="167" mass="18251">MKQLIRRLSRVGDSSQQEERLLRGMSGKGRRRESAEVPEGHLPVYVGEEMERFVVRADLLSRPVFVELLRRSAEEYGYEQRGSSGSPAPPPSSSASSICSSPARSRPPTASTEIWTDPFGSRSLPSLLTAAAAMVCSSPCSFFLPYLPPWSVLLYREARGACSAGTL</sequence>
<keyword evidence="4" id="KW-1185">Reference proteome</keyword>
<dbReference type="Pfam" id="PF02519">
    <property type="entry name" value="Auxin_inducible"/>
    <property type="match status" value="1"/>
</dbReference>
<proteinExistence type="inferred from homology"/>
<comment type="caution">
    <text evidence="3">The sequence shown here is derived from an EMBL/GenBank/DDBJ whole genome shotgun (WGS) entry which is preliminary data.</text>
</comment>
<evidence type="ECO:0000256" key="2">
    <source>
        <dbReference type="SAM" id="MobiDB-lite"/>
    </source>
</evidence>
<reference evidence="4" key="1">
    <citation type="journal article" date="2020" name="Sci. Rep.">
        <title>Chromosome-scale genome assembly for the duckweed Spirodela intermedia, integrating cytogenetic maps, PacBio and Oxford Nanopore libraries.</title>
        <authorList>
            <person name="Hoang P.T.N."/>
            <person name="Fiebig A."/>
            <person name="Novak P."/>
            <person name="Macas J."/>
            <person name="Cao H.X."/>
            <person name="Stepanenko A."/>
            <person name="Chen G."/>
            <person name="Borisjuk N."/>
            <person name="Scholz U."/>
            <person name="Schubert I."/>
        </authorList>
    </citation>
    <scope>NUCLEOTIDE SEQUENCE [LARGE SCALE GENOMIC DNA]</scope>
</reference>